<evidence type="ECO:0000313" key="2">
    <source>
        <dbReference type="EMBL" id="SQF42003.1"/>
    </source>
</evidence>
<dbReference type="EMBL" id="LS483348">
    <property type="protein sequence ID" value="SQF42003.1"/>
    <property type="molecule type" value="Genomic_DNA"/>
</dbReference>
<accession>A0AB38G503</accession>
<protein>
    <submittedName>
        <fullName evidence="2">NAD(+)--arginine ADP-ribosyltransferase EFV</fullName>
        <ecNumber evidence="2">2.4.2.31</ecNumber>
    </submittedName>
</protein>
<keyword evidence="2" id="KW-0808">Transferase</keyword>
<name>A0AB38G503_9STRE</name>
<gene>
    <name evidence="2" type="ORF">NCTC8738_00780</name>
</gene>
<reference evidence="2 3" key="1">
    <citation type="submission" date="2018-06" db="EMBL/GenBank/DDBJ databases">
        <authorList>
            <consortium name="Pathogen Informatics"/>
            <person name="Doyle S."/>
        </authorList>
    </citation>
    <scope>NUCLEOTIDE SEQUENCE [LARGE SCALE GENOMIC DNA]</scope>
    <source>
        <strain evidence="2 3">NCTC8738</strain>
    </source>
</reference>
<dbReference type="GO" id="GO:0106274">
    <property type="term" value="F:NAD+-protein-arginine ADP-ribosyltransferase activity"/>
    <property type="evidence" value="ECO:0007669"/>
    <property type="project" value="UniProtKB-EC"/>
</dbReference>
<dbReference type="EC" id="2.4.2.31" evidence="2"/>
<dbReference type="Proteomes" id="UP000248954">
    <property type="component" value="Chromosome 1"/>
</dbReference>
<organism evidence="2 3">
    <name type="scientific">Streptococcus lutetiensis</name>
    <dbReference type="NCBI Taxonomy" id="150055"/>
    <lineage>
        <taxon>Bacteria</taxon>
        <taxon>Bacillati</taxon>
        <taxon>Bacillota</taxon>
        <taxon>Bacilli</taxon>
        <taxon>Lactobacillales</taxon>
        <taxon>Streptococcaceae</taxon>
        <taxon>Streptococcus</taxon>
    </lineage>
</organism>
<evidence type="ECO:0000313" key="3">
    <source>
        <dbReference type="Proteomes" id="UP000248954"/>
    </source>
</evidence>
<dbReference type="Pfam" id="PF04233">
    <property type="entry name" value="Phage_Mu_F"/>
    <property type="match status" value="1"/>
</dbReference>
<dbReference type="InterPro" id="IPR006528">
    <property type="entry name" value="Phage_head_morphogenesis_dom"/>
</dbReference>
<evidence type="ECO:0000259" key="1">
    <source>
        <dbReference type="Pfam" id="PF04233"/>
    </source>
</evidence>
<feature type="domain" description="Phage head morphogenesis" evidence="1">
    <location>
        <begin position="108"/>
        <end position="227"/>
    </location>
</feature>
<keyword evidence="2" id="KW-0328">Glycosyltransferase</keyword>
<proteinExistence type="predicted"/>
<sequence>MLVDYQRYEQLSSTEQLKLSRMTNLLEQLDKSTKELKQGLKTEINGHLENTGKIAYNELFYEYESKNTAINFTILKSEELKTIIETPVANYKLSERLNDGVAERLRSNIKSELTRVFLLGYSYKQTAARLAEIGYSSYRRALNITRTEAGRVQAIARQKSQMEAMKLGVEFEKEWISTLDNRTRSDHAKLDGQRVKPDEDFEVSGLKAKQPHMFGVAAEDCNCRCRTVSRLKNDKSALLRRDNETGEVGKWKNYAEWAESKYKTKEKLGFEFVEKQSGRMYNKLDLNDYSNHTFANLKKVLQSATKEVAAFRQETGIDLYNEKFIDIKNRYDDNKAKFVKYLYEKRHYSVLPTQVLNTDGMTPLYRGVVNANEAGFTGADFVDRFKNGPLDISGANRSAFGRGIYFGKDQRLAATYAKNGEGGEIIEAFLPSDANMTTVKAIKDFYTKSVTDSQLEEAGLTEIYNLLYSNKGMDKNVDIWSAITGHDGIISNNGEIISIFNRGILRIKE</sequence>
<dbReference type="AlphaFoldDB" id="A0AB38G503"/>